<dbReference type="Proteomes" id="UP000016505">
    <property type="component" value="Chromosome II"/>
</dbReference>
<reference evidence="1 2" key="1">
    <citation type="journal article" date="2012" name="J. Bacteriol.">
        <title>Genome sequences of type strains of seven species of the marine bacterium Pseudoalteromonas.</title>
        <authorList>
            <person name="Xie B.B."/>
            <person name="Shu Y.L."/>
            <person name="Qin Q.L."/>
            <person name="Rong J.C."/>
            <person name="Zhang X.Y."/>
            <person name="Chen X.L."/>
            <person name="Shi M."/>
            <person name="He H.L."/>
            <person name="Zhou B.C."/>
            <person name="Zhang Y.Z."/>
        </authorList>
    </citation>
    <scope>NUCLEOTIDE SEQUENCE [LARGE SCALE GENOMIC DNA]</scope>
    <source>
        <strain evidence="1 2">A 37-1-2</strain>
    </source>
</reference>
<sequence length="378" mass="43686">MESLLVNLRKYRPRENNDPLENFLTEAFAWLLRSNREVLQAVLECINNKLQPPINVPDGDVFISTQENFNNKFPDLVISWHDCTLVFEHKVNSPLHLNQLQNYREYALKTYDNHKIILITATSFQHAQKPDAALCWEEIYKCLIVLADKINDEHASWAIEDFLSLLKSEGLGPKTPMNRFSIANYLEAVKFSEQVDSIFKEAQKLVWPLQSIGMEPVFKRQGTESRVGLEFCPTIKDKGRQWLPGIFCGVLLDGADHGVKNFTNNELKLCLVFDFNRTGQETIKHSENYKKFKEGLKSFVNDWEYIDTAVEPNAKHNKWHPIIILKPILPLFESTNTHQEQVNIVLGVFSELQKNLIERPEFIKLVEELTVTKSSVTK</sequence>
<evidence type="ECO:0000313" key="1">
    <source>
        <dbReference type="EMBL" id="ATC88424.1"/>
    </source>
</evidence>
<name>A0A290S8D1_9GAMM</name>
<dbReference type="AlphaFoldDB" id="A0A290S8D1"/>
<proteinExistence type="predicted"/>
<dbReference type="KEGG" id="part:PARC_b0187"/>
<dbReference type="EMBL" id="CP011026">
    <property type="protein sequence ID" value="ATC88424.1"/>
    <property type="molecule type" value="Genomic_DNA"/>
</dbReference>
<accession>A0A290S8D1</accession>
<evidence type="ECO:0000313" key="2">
    <source>
        <dbReference type="Proteomes" id="UP000016505"/>
    </source>
</evidence>
<dbReference type="RefSeq" id="WP_010554961.1">
    <property type="nucleotide sequence ID" value="NZ_CP011026.1"/>
</dbReference>
<protein>
    <recommendedName>
        <fullName evidence="3">PD-(D/E)XK nuclease superfamily protein</fullName>
    </recommendedName>
</protein>
<organism evidence="1 2">
    <name type="scientific">Pseudoalteromonas arctica A 37-1-2</name>
    <dbReference type="NCBI Taxonomy" id="1117313"/>
    <lineage>
        <taxon>Bacteria</taxon>
        <taxon>Pseudomonadati</taxon>
        <taxon>Pseudomonadota</taxon>
        <taxon>Gammaproteobacteria</taxon>
        <taxon>Alteromonadales</taxon>
        <taxon>Pseudoalteromonadaceae</taxon>
        <taxon>Pseudoalteromonas</taxon>
    </lineage>
</organism>
<dbReference type="OrthoDB" id="6402637at2"/>
<evidence type="ECO:0008006" key="3">
    <source>
        <dbReference type="Google" id="ProtNLM"/>
    </source>
</evidence>
<gene>
    <name evidence="1" type="ORF">PARC_b0187</name>
</gene>